<feature type="compositionally biased region" description="Basic and acidic residues" evidence="3">
    <location>
        <begin position="14"/>
        <end position="29"/>
    </location>
</feature>
<sequence length="305" mass="33683">MGKGKKRPGSLKNHLADDDKQNSIDKSQDSSDEISMDDEGEEEIPDDVEKINVDFEFFDPKEVDFHGLKALLGHYLDGEPFELSDFADAIIAQKTVGTVLKTGEDEDPIGVVTALNVGRYSGLKPLQQLFEYLKQKASEHGLADQYAKAWEAKGTALLVTERLINAPPELGPPLMQALFDEISWATEDEPTQELRDSFNLSRYLIFTRVYVDPSGPQDGAATSNARSKKLKPAGPTTVYIRPEDEFFQQQAEWSFSYRIESKQVGKDELQPWRLVMLVEAGAVPRALEGLNAAISGMASSGGGQL</sequence>
<proteinExistence type="inferred from homology"/>
<name>A0A061QRJ7_9CHLO</name>
<dbReference type="PANTHER" id="PTHR13261">
    <property type="entry name" value="BRCA2 AND CDKN1A INTERACTING PROTEIN"/>
    <property type="match status" value="1"/>
</dbReference>
<dbReference type="PANTHER" id="PTHR13261:SF0">
    <property type="entry name" value="BRCA2 AND CDKN1A-INTERACTING PROTEIN"/>
    <property type="match status" value="1"/>
</dbReference>
<comment type="similarity">
    <text evidence="1 2">Belongs to the BCP1 family.</text>
</comment>
<feature type="compositionally biased region" description="Acidic residues" evidence="3">
    <location>
        <begin position="30"/>
        <end position="46"/>
    </location>
</feature>
<feature type="region of interest" description="Disordered" evidence="3">
    <location>
        <begin position="1"/>
        <end position="46"/>
    </location>
</feature>
<accession>A0A061QRJ7</accession>
<dbReference type="Pfam" id="PF13862">
    <property type="entry name" value="BCCIP"/>
    <property type="match status" value="1"/>
</dbReference>
<evidence type="ECO:0000313" key="4">
    <source>
        <dbReference type="EMBL" id="JAC61060.1"/>
    </source>
</evidence>
<dbReference type="EMBL" id="GBEZ01026106">
    <property type="protein sequence ID" value="JAC61060.1"/>
    <property type="molecule type" value="Transcribed_RNA"/>
</dbReference>
<evidence type="ECO:0000256" key="3">
    <source>
        <dbReference type="SAM" id="MobiDB-lite"/>
    </source>
</evidence>
<dbReference type="InterPro" id="IPR025602">
    <property type="entry name" value="BCP1_family"/>
</dbReference>
<protein>
    <recommendedName>
        <fullName evidence="2">Protein BCCIP homolog</fullName>
    </recommendedName>
</protein>
<dbReference type="AlphaFoldDB" id="A0A061QRJ7"/>
<dbReference type="GO" id="GO:0005634">
    <property type="term" value="C:nucleus"/>
    <property type="evidence" value="ECO:0007669"/>
    <property type="project" value="TreeGrafter"/>
</dbReference>
<evidence type="ECO:0000256" key="2">
    <source>
        <dbReference type="PIRNR" id="PIRNR028983"/>
    </source>
</evidence>
<gene>
    <name evidence="4" type="primary">BCP1</name>
    <name evidence="4" type="ORF">TSPGSL018_27267</name>
</gene>
<organism evidence="4">
    <name type="scientific">Tetraselmis sp. GSL018</name>
    <dbReference type="NCBI Taxonomy" id="582737"/>
    <lineage>
        <taxon>Eukaryota</taxon>
        <taxon>Viridiplantae</taxon>
        <taxon>Chlorophyta</taxon>
        <taxon>core chlorophytes</taxon>
        <taxon>Chlorodendrophyceae</taxon>
        <taxon>Chlorodendrales</taxon>
        <taxon>Chlorodendraceae</taxon>
        <taxon>Tetraselmis</taxon>
    </lineage>
</organism>
<reference evidence="4" key="1">
    <citation type="submission" date="2014-05" db="EMBL/GenBank/DDBJ databases">
        <title>The transcriptome of the halophilic microalga Tetraselmis sp. GSL018 isolated from the Great Salt Lake, Utah.</title>
        <authorList>
            <person name="Jinkerson R.E."/>
            <person name="D'Adamo S."/>
            <person name="Posewitz M.C."/>
        </authorList>
    </citation>
    <scope>NUCLEOTIDE SEQUENCE</scope>
    <source>
        <strain evidence="4">GSL018</strain>
    </source>
</reference>
<dbReference type="PIRSF" id="PIRSF028983">
    <property type="entry name" value="BCP1"/>
    <property type="match status" value="1"/>
</dbReference>
<evidence type="ECO:0000256" key="1">
    <source>
        <dbReference type="ARBA" id="ARBA00006781"/>
    </source>
</evidence>